<evidence type="ECO:0000313" key="3">
    <source>
        <dbReference type="EMBL" id="MBU9360478.1"/>
    </source>
</evidence>
<dbReference type="RefSeq" id="WP_217085003.1">
    <property type="nucleotide sequence ID" value="NZ_JAHPMX010000029.1"/>
</dbReference>
<keyword evidence="1 3" id="KW-0378">Hydrolase</keyword>
<reference evidence="3" key="1">
    <citation type="submission" date="2021-06" db="EMBL/GenBank/DDBJ databases">
        <title>A collection of bacterial strains from the Burkholderia cepacia Research Laboratory and Repository.</title>
        <authorList>
            <person name="Lipuma J."/>
            <person name="Spilker T."/>
        </authorList>
    </citation>
    <scope>NUCLEOTIDE SEQUENCE</scope>
    <source>
        <strain evidence="3">AU37435</strain>
    </source>
</reference>
<dbReference type="InterPro" id="IPR013094">
    <property type="entry name" value="AB_hydrolase_3"/>
</dbReference>
<dbReference type="PANTHER" id="PTHR48081:SF8">
    <property type="entry name" value="ALPHA_BETA HYDROLASE FOLD-3 DOMAIN-CONTAINING PROTEIN-RELATED"/>
    <property type="match status" value="1"/>
</dbReference>
<comment type="caution">
    <text evidence="3">The sequence shown here is derived from an EMBL/GenBank/DDBJ whole genome shotgun (WGS) entry which is preliminary data.</text>
</comment>
<dbReference type="GO" id="GO:0016787">
    <property type="term" value="F:hydrolase activity"/>
    <property type="evidence" value="ECO:0007669"/>
    <property type="project" value="UniProtKB-KW"/>
</dbReference>
<dbReference type="Proteomes" id="UP001196915">
    <property type="component" value="Unassembled WGS sequence"/>
</dbReference>
<protein>
    <submittedName>
        <fullName evidence="3">Alpha/beta hydrolase</fullName>
    </submittedName>
</protein>
<evidence type="ECO:0000259" key="2">
    <source>
        <dbReference type="Pfam" id="PF07859"/>
    </source>
</evidence>
<dbReference type="PANTHER" id="PTHR48081">
    <property type="entry name" value="AB HYDROLASE SUPERFAMILY PROTEIN C4A8.06C"/>
    <property type="match status" value="1"/>
</dbReference>
<sequence>MTSQAQPRKLDEGYRALIEAAKAAGMPQIGSVTAAELRSYHESMLAKLPPGPAVESVEGCMIPVHQGGIAARIYRPAGLPRALIVYFHGGGWTIGSLDGWDAALRRLALASQCAVVSVDYRLAPEHRFPAAVDDAVAATRWALAGVESIAHAAVPVVVAGDSAGGNLSAVVARILCEEGTHGLAAQILIYPSTDGNIDSDYMRQFESPFLTRDEIAWFFDQYVPDRDQRTDPRFAPLHGPRVDGLPPALVLTAECDLLCDEGEAYAARLQSEGVTVRVRRFEGGIHGFFTMDRGLLPHSGQAMEDIANFLKDVLVHRG</sequence>
<proteinExistence type="predicted"/>
<dbReference type="AlphaFoldDB" id="A0AAP2HQ68"/>
<evidence type="ECO:0000313" key="4">
    <source>
        <dbReference type="Proteomes" id="UP001196915"/>
    </source>
</evidence>
<accession>A0AAP2HQ68</accession>
<evidence type="ECO:0000256" key="1">
    <source>
        <dbReference type="ARBA" id="ARBA00022801"/>
    </source>
</evidence>
<organism evidence="3 4">
    <name type="scientific">Burkholderia multivorans</name>
    <dbReference type="NCBI Taxonomy" id="87883"/>
    <lineage>
        <taxon>Bacteria</taxon>
        <taxon>Pseudomonadati</taxon>
        <taxon>Pseudomonadota</taxon>
        <taxon>Betaproteobacteria</taxon>
        <taxon>Burkholderiales</taxon>
        <taxon>Burkholderiaceae</taxon>
        <taxon>Burkholderia</taxon>
        <taxon>Burkholderia cepacia complex</taxon>
    </lineage>
</organism>
<dbReference type="Pfam" id="PF07859">
    <property type="entry name" value="Abhydrolase_3"/>
    <property type="match status" value="1"/>
</dbReference>
<name>A0AAP2HQ68_9BURK</name>
<dbReference type="EMBL" id="JAHPMX010000029">
    <property type="protein sequence ID" value="MBU9360478.1"/>
    <property type="molecule type" value="Genomic_DNA"/>
</dbReference>
<dbReference type="InterPro" id="IPR050300">
    <property type="entry name" value="GDXG_lipolytic_enzyme"/>
</dbReference>
<feature type="domain" description="Alpha/beta hydrolase fold-3" evidence="2">
    <location>
        <begin position="84"/>
        <end position="289"/>
    </location>
</feature>
<gene>
    <name evidence="3" type="ORF">KTE52_29550</name>
</gene>